<protein>
    <submittedName>
        <fullName evidence="2">Uncharacterized protein</fullName>
    </submittedName>
</protein>
<evidence type="ECO:0000256" key="1">
    <source>
        <dbReference type="SAM" id="MobiDB-lite"/>
    </source>
</evidence>
<feature type="region of interest" description="Disordered" evidence="1">
    <location>
        <begin position="1"/>
        <end position="20"/>
    </location>
</feature>
<dbReference type="AlphaFoldDB" id="A0AAV1QL19"/>
<proteinExistence type="predicted"/>
<dbReference type="Proteomes" id="UP001314229">
    <property type="component" value="Unassembled WGS sequence"/>
</dbReference>
<comment type="caution">
    <text evidence="2">The sequence shown here is derived from an EMBL/GenBank/DDBJ whole genome shotgun (WGS) entry which is preliminary data.</text>
</comment>
<keyword evidence="3" id="KW-1185">Reference proteome</keyword>
<feature type="compositionally biased region" description="Polar residues" evidence="1">
    <location>
        <begin position="40"/>
        <end position="50"/>
    </location>
</feature>
<accession>A0AAV1QL19</accession>
<feature type="non-terminal residue" evidence="2">
    <location>
        <position position="1"/>
    </location>
</feature>
<reference evidence="2 3" key="1">
    <citation type="submission" date="2024-01" db="EMBL/GenBank/DDBJ databases">
        <authorList>
            <person name="Alioto T."/>
            <person name="Alioto T."/>
            <person name="Gomez Garrido J."/>
        </authorList>
    </citation>
    <scope>NUCLEOTIDE SEQUENCE [LARGE SCALE GENOMIC DNA]</scope>
</reference>
<dbReference type="EMBL" id="CAWUFR010001417">
    <property type="protein sequence ID" value="CAK6983687.1"/>
    <property type="molecule type" value="Genomic_DNA"/>
</dbReference>
<name>A0AAV1QL19_SCOSC</name>
<feature type="non-terminal residue" evidence="2">
    <location>
        <position position="50"/>
    </location>
</feature>
<organism evidence="2 3">
    <name type="scientific">Scomber scombrus</name>
    <name type="common">Atlantic mackerel</name>
    <name type="synonym">Scomber vernalis</name>
    <dbReference type="NCBI Taxonomy" id="13677"/>
    <lineage>
        <taxon>Eukaryota</taxon>
        <taxon>Metazoa</taxon>
        <taxon>Chordata</taxon>
        <taxon>Craniata</taxon>
        <taxon>Vertebrata</taxon>
        <taxon>Euteleostomi</taxon>
        <taxon>Actinopterygii</taxon>
        <taxon>Neopterygii</taxon>
        <taxon>Teleostei</taxon>
        <taxon>Neoteleostei</taxon>
        <taxon>Acanthomorphata</taxon>
        <taxon>Pelagiaria</taxon>
        <taxon>Scombriformes</taxon>
        <taxon>Scombridae</taxon>
        <taxon>Scomber</taxon>
    </lineage>
</organism>
<sequence>CYWFTSQTPGDEGRGGRGWQSLKSSFLSVKSDRSNDYPPNFSNEPGPSDT</sequence>
<evidence type="ECO:0000313" key="3">
    <source>
        <dbReference type="Proteomes" id="UP001314229"/>
    </source>
</evidence>
<feature type="region of interest" description="Disordered" evidence="1">
    <location>
        <begin position="30"/>
        <end position="50"/>
    </location>
</feature>
<gene>
    <name evidence="2" type="ORF">FSCOSCO3_A011436</name>
</gene>
<evidence type="ECO:0000313" key="2">
    <source>
        <dbReference type="EMBL" id="CAK6983687.1"/>
    </source>
</evidence>